<dbReference type="PANTHER" id="PTHR43220:SF18">
    <property type="entry name" value="TRANSMEMBRANE PROTEIN 41B"/>
    <property type="match status" value="1"/>
</dbReference>
<comment type="subcellular location">
    <subcellularLocation>
        <location evidence="1">Membrane</location>
        <topology evidence="1">Multi-pass membrane protein</topology>
    </subcellularLocation>
</comment>
<gene>
    <name evidence="8" type="ORF">INT44_004531</name>
</gene>
<feature type="transmembrane region" description="Helical" evidence="6">
    <location>
        <begin position="193"/>
        <end position="220"/>
    </location>
</feature>
<sequence length="334" mass="37512">HTVQIHTADSVEESTVNSPLIGSSAKSYSAVETLENGATITSAAQTTTDDEDQEAVKVVERRTWTWRSKSYKRSLASLIVLLIIFTGLQYLILKLNLPAPNDEDKDAWKLPRNLEDLRKLNTVLAIYIGEHYWNVYFVFFSTYIYLQSFSIPGSMWLSILGGTLFNFWFTLFTVCLVSQIIATMWGGALDANWLYFLQCSAIGATIAYFISASLASVFVIRNFGERFAKWNEQLVQHRKHMFNYMVVLRIAPLPPNWVANLGAPHLDVPAGVFFWGTFFGVAAPSFIHVQAGAALDRLSSSDELQIFTPLNIICLVAVAVVALIPVAVRRRWNM</sequence>
<evidence type="ECO:0000256" key="2">
    <source>
        <dbReference type="ARBA" id="ARBA00022692"/>
    </source>
</evidence>
<dbReference type="PANTHER" id="PTHR43220">
    <property type="match status" value="1"/>
</dbReference>
<evidence type="ECO:0000256" key="1">
    <source>
        <dbReference type="ARBA" id="ARBA00004141"/>
    </source>
</evidence>
<feature type="transmembrane region" description="Helical" evidence="6">
    <location>
        <begin position="158"/>
        <end position="181"/>
    </location>
</feature>
<dbReference type="EMBL" id="JAEPRA010000001">
    <property type="protein sequence ID" value="KAG2189389.1"/>
    <property type="molecule type" value="Genomic_DNA"/>
</dbReference>
<evidence type="ECO:0000256" key="6">
    <source>
        <dbReference type="SAM" id="Phobius"/>
    </source>
</evidence>
<dbReference type="Pfam" id="PF09335">
    <property type="entry name" value="VTT_dom"/>
    <property type="match status" value="1"/>
</dbReference>
<evidence type="ECO:0000313" key="9">
    <source>
        <dbReference type="Proteomes" id="UP000612746"/>
    </source>
</evidence>
<keyword evidence="9" id="KW-1185">Reference proteome</keyword>
<dbReference type="OrthoDB" id="3364966at2759"/>
<dbReference type="Proteomes" id="UP000612746">
    <property type="component" value="Unassembled WGS sequence"/>
</dbReference>
<accession>A0A8H7QAH5</accession>
<feature type="transmembrane region" description="Helical" evidence="6">
    <location>
        <begin position="124"/>
        <end position="146"/>
    </location>
</feature>
<evidence type="ECO:0000259" key="7">
    <source>
        <dbReference type="Pfam" id="PF09335"/>
    </source>
</evidence>
<comment type="similarity">
    <text evidence="5">Belongs to the TMEM41 family.</text>
</comment>
<proteinExistence type="inferred from homology"/>
<evidence type="ECO:0000256" key="3">
    <source>
        <dbReference type="ARBA" id="ARBA00022989"/>
    </source>
</evidence>
<evidence type="ECO:0000256" key="5">
    <source>
        <dbReference type="ARBA" id="ARBA00025797"/>
    </source>
</evidence>
<feature type="non-terminal residue" evidence="8">
    <location>
        <position position="1"/>
    </location>
</feature>
<feature type="transmembrane region" description="Helical" evidence="6">
    <location>
        <begin position="272"/>
        <end position="295"/>
    </location>
</feature>
<dbReference type="AlphaFoldDB" id="A0A8H7QAH5"/>
<feature type="transmembrane region" description="Helical" evidence="6">
    <location>
        <begin position="307"/>
        <end position="328"/>
    </location>
</feature>
<comment type="caution">
    <text evidence="8">The sequence shown here is derived from an EMBL/GenBank/DDBJ whole genome shotgun (WGS) entry which is preliminary data.</text>
</comment>
<dbReference type="GO" id="GO:0005789">
    <property type="term" value="C:endoplasmic reticulum membrane"/>
    <property type="evidence" value="ECO:0007669"/>
    <property type="project" value="TreeGrafter"/>
</dbReference>
<organism evidence="8 9">
    <name type="scientific">Umbelopsis vinacea</name>
    <dbReference type="NCBI Taxonomy" id="44442"/>
    <lineage>
        <taxon>Eukaryota</taxon>
        <taxon>Fungi</taxon>
        <taxon>Fungi incertae sedis</taxon>
        <taxon>Mucoromycota</taxon>
        <taxon>Mucoromycotina</taxon>
        <taxon>Umbelopsidomycetes</taxon>
        <taxon>Umbelopsidales</taxon>
        <taxon>Umbelopsidaceae</taxon>
        <taxon>Umbelopsis</taxon>
    </lineage>
</organism>
<dbReference type="GO" id="GO:0000045">
    <property type="term" value="P:autophagosome assembly"/>
    <property type="evidence" value="ECO:0007669"/>
    <property type="project" value="TreeGrafter"/>
</dbReference>
<keyword evidence="2 6" id="KW-0812">Transmembrane</keyword>
<protein>
    <recommendedName>
        <fullName evidence="7">VTT domain-containing protein</fullName>
    </recommendedName>
</protein>
<feature type="transmembrane region" description="Helical" evidence="6">
    <location>
        <begin position="75"/>
        <end position="93"/>
    </location>
</feature>
<dbReference type="InterPro" id="IPR032816">
    <property type="entry name" value="VTT_dom"/>
</dbReference>
<keyword evidence="4 6" id="KW-0472">Membrane</keyword>
<dbReference type="InterPro" id="IPR045014">
    <property type="entry name" value="TM41A/B"/>
</dbReference>
<evidence type="ECO:0000313" key="8">
    <source>
        <dbReference type="EMBL" id="KAG2189389.1"/>
    </source>
</evidence>
<evidence type="ECO:0000256" key="4">
    <source>
        <dbReference type="ARBA" id="ARBA00023136"/>
    </source>
</evidence>
<name>A0A8H7QAH5_9FUNG</name>
<feature type="domain" description="VTT" evidence="7">
    <location>
        <begin position="151"/>
        <end position="293"/>
    </location>
</feature>
<reference evidence="8" key="1">
    <citation type="submission" date="2020-12" db="EMBL/GenBank/DDBJ databases">
        <title>Metabolic potential, ecology and presence of endohyphal bacteria is reflected in genomic diversity of Mucoromycotina.</title>
        <authorList>
            <person name="Muszewska A."/>
            <person name="Okrasinska A."/>
            <person name="Steczkiewicz K."/>
            <person name="Drgas O."/>
            <person name="Orlowska M."/>
            <person name="Perlinska-Lenart U."/>
            <person name="Aleksandrzak-Piekarczyk T."/>
            <person name="Szatraj K."/>
            <person name="Zielenkiewicz U."/>
            <person name="Pilsyk S."/>
            <person name="Malc E."/>
            <person name="Mieczkowski P."/>
            <person name="Kruszewska J.S."/>
            <person name="Biernat P."/>
            <person name="Pawlowska J."/>
        </authorList>
    </citation>
    <scope>NUCLEOTIDE SEQUENCE</scope>
    <source>
        <strain evidence="8">WA0000051536</strain>
    </source>
</reference>
<keyword evidence="3 6" id="KW-1133">Transmembrane helix</keyword>